<dbReference type="AlphaFoldDB" id="A0A448WV10"/>
<name>A0A448WV10_9PLAT</name>
<accession>A0A448WV10</accession>
<protein>
    <submittedName>
        <fullName evidence="1">Uncharacterized protein</fullName>
    </submittedName>
</protein>
<dbReference type="EMBL" id="CAAALY010048393">
    <property type="protein sequence ID" value="VEL20878.1"/>
    <property type="molecule type" value="Genomic_DNA"/>
</dbReference>
<dbReference type="Proteomes" id="UP000784294">
    <property type="component" value="Unassembled WGS sequence"/>
</dbReference>
<evidence type="ECO:0000313" key="1">
    <source>
        <dbReference type="EMBL" id="VEL20878.1"/>
    </source>
</evidence>
<organism evidence="1 2">
    <name type="scientific">Protopolystoma xenopodis</name>
    <dbReference type="NCBI Taxonomy" id="117903"/>
    <lineage>
        <taxon>Eukaryota</taxon>
        <taxon>Metazoa</taxon>
        <taxon>Spiralia</taxon>
        <taxon>Lophotrochozoa</taxon>
        <taxon>Platyhelminthes</taxon>
        <taxon>Monogenea</taxon>
        <taxon>Polyopisthocotylea</taxon>
        <taxon>Polystomatidea</taxon>
        <taxon>Polystomatidae</taxon>
        <taxon>Protopolystoma</taxon>
    </lineage>
</organism>
<reference evidence="1" key="1">
    <citation type="submission" date="2018-11" db="EMBL/GenBank/DDBJ databases">
        <authorList>
            <consortium name="Pathogen Informatics"/>
        </authorList>
    </citation>
    <scope>NUCLEOTIDE SEQUENCE</scope>
</reference>
<evidence type="ECO:0000313" key="2">
    <source>
        <dbReference type="Proteomes" id="UP000784294"/>
    </source>
</evidence>
<gene>
    <name evidence="1" type="ORF">PXEA_LOCUS14318</name>
</gene>
<comment type="caution">
    <text evidence="1">The sequence shown here is derived from an EMBL/GenBank/DDBJ whole genome shotgun (WGS) entry which is preliminary data.</text>
</comment>
<keyword evidence="2" id="KW-1185">Reference proteome</keyword>
<sequence>MVWIRAQQPLEWPLDCLGHFLGHLQPPRLNNVVKRRREDQNIVAPISIAVSFRCIEVTNCIPLLPVPEECLDVCAHLSGFSAKLCVYPNGHLPAQPHAHAHTDVLQMHQHGYTQTSGRTNGWMDGWRCAPKVERVHRKVCGEVWRPGGPVQKRMHSIPSFDWQNGHPLSLDSNKYDRSGALTIRTQSLPFSG</sequence>
<proteinExistence type="predicted"/>